<dbReference type="InterPro" id="IPR052518">
    <property type="entry name" value="CHR_Transporter"/>
</dbReference>
<sequence>MIYFQLFIEFCKVGLFTVGGGLAALPLLYDIAENFNWFTRTEVIDMIAISQSTPGPIGINMATFAGYNAAGISGALIASISTTIPAFFIVITIAKMLRKFQESPLVQGAFYGLRPAVAALIGCAAWDIISLTLIDKTVPISQVADFFNLPAILLFVAIYYLLVKFNRHPVVYIALTAAVEIFIPIG</sequence>
<proteinExistence type="inferred from homology"/>
<keyword evidence="4 7" id="KW-0812">Transmembrane</keyword>
<evidence type="ECO:0000256" key="3">
    <source>
        <dbReference type="ARBA" id="ARBA00022475"/>
    </source>
</evidence>
<reference evidence="8" key="2">
    <citation type="submission" date="2013-09" db="EMBL/GenBank/DDBJ databases">
        <title>Draft genome sequence of Anaerotruncus colihominis(DSM 17241).</title>
        <authorList>
            <person name="Sudarsanam P."/>
            <person name="Ley R."/>
            <person name="Guruge J."/>
            <person name="Turnbaugh P.J."/>
            <person name="Mahowald M."/>
            <person name="Liep D."/>
            <person name="Gordon J."/>
        </authorList>
    </citation>
    <scope>NUCLEOTIDE SEQUENCE</scope>
    <source>
        <strain evidence="8">DSM 17241</strain>
    </source>
</reference>
<comment type="caution">
    <text evidence="8">The sequence shown here is derived from an EMBL/GenBank/DDBJ whole genome shotgun (WGS) entry which is preliminary data.</text>
</comment>
<feature type="transmembrane region" description="Helical" evidence="7">
    <location>
        <begin position="70"/>
        <end position="94"/>
    </location>
</feature>
<keyword evidence="5 7" id="KW-1133">Transmembrane helix</keyword>
<dbReference type="RefSeq" id="WP_006873526.1">
    <property type="nucleotide sequence ID" value="NZ_DS544174.1"/>
</dbReference>
<evidence type="ECO:0000256" key="4">
    <source>
        <dbReference type="ARBA" id="ARBA00022692"/>
    </source>
</evidence>
<comment type="subcellular location">
    <subcellularLocation>
        <location evidence="1">Cell membrane</location>
        <topology evidence="1">Multi-pass membrane protein</topology>
    </subcellularLocation>
</comment>
<dbReference type="eggNOG" id="COG2059">
    <property type="taxonomic scope" value="Bacteria"/>
</dbReference>
<dbReference type="HOGENOM" id="CLU_018106_1_2_9"/>
<name>B0P5T6_9FIRM</name>
<reference evidence="8" key="1">
    <citation type="submission" date="2007-11" db="EMBL/GenBank/DDBJ databases">
        <authorList>
            <person name="Fulton L."/>
            <person name="Clifton S."/>
            <person name="Fulton B."/>
            <person name="Xu J."/>
            <person name="Minx P."/>
            <person name="Pepin K.H."/>
            <person name="Johnson M."/>
            <person name="Thiruvilangam P."/>
            <person name="Bhonagiri V."/>
            <person name="Nash W.E."/>
            <person name="Mardis E.R."/>
            <person name="Wilson R.K."/>
        </authorList>
    </citation>
    <scope>NUCLEOTIDE SEQUENCE [LARGE SCALE GENOMIC DNA]</scope>
    <source>
        <strain evidence="8">DSM 17241</strain>
    </source>
</reference>
<dbReference type="GeneID" id="72462900"/>
<dbReference type="GO" id="GO:0015109">
    <property type="term" value="F:chromate transmembrane transporter activity"/>
    <property type="evidence" value="ECO:0007669"/>
    <property type="project" value="InterPro"/>
</dbReference>
<accession>B0P5T6</accession>
<evidence type="ECO:0000313" key="8">
    <source>
        <dbReference type="EMBL" id="EDS13093.1"/>
    </source>
</evidence>
<protein>
    <submittedName>
        <fullName evidence="8">Chromate transport protein</fullName>
    </submittedName>
</protein>
<dbReference type="PANTHER" id="PTHR43663:SF1">
    <property type="entry name" value="CHROMATE TRANSPORTER"/>
    <property type="match status" value="1"/>
</dbReference>
<keyword evidence="3" id="KW-1003">Cell membrane</keyword>
<evidence type="ECO:0000256" key="6">
    <source>
        <dbReference type="ARBA" id="ARBA00023136"/>
    </source>
</evidence>
<comment type="similarity">
    <text evidence="2">Belongs to the chromate ion transporter (CHR) (TC 2.A.51) family.</text>
</comment>
<dbReference type="PANTHER" id="PTHR43663">
    <property type="entry name" value="CHROMATE TRANSPORT PROTEIN-RELATED"/>
    <property type="match status" value="1"/>
</dbReference>
<evidence type="ECO:0000313" key="9">
    <source>
        <dbReference type="Proteomes" id="UP000003803"/>
    </source>
</evidence>
<feature type="transmembrane region" description="Helical" evidence="7">
    <location>
        <begin position="146"/>
        <end position="162"/>
    </location>
</feature>
<evidence type="ECO:0000256" key="5">
    <source>
        <dbReference type="ARBA" id="ARBA00022989"/>
    </source>
</evidence>
<feature type="transmembrane region" description="Helical" evidence="7">
    <location>
        <begin position="7"/>
        <end position="29"/>
    </location>
</feature>
<keyword evidence="6 7" id="KW-0472">Membrane</keyword>
<gene>
    <name evidence="8" type="ORF">ANACOL_00108</name>
</gene>
<keyword evidence="9" id="KW-1185">Reference proteome</keyword>
<evidence type="ECO:0000256" key="1">
    <source>
        <dbReference type="ARBA" id="ARBA00004651"/>
    </source>
</evidence>
<evidence type="ECO:0000256" key="2">
    <source>
        <dbReference type="ARBA" id="ARBA00005262"/>
    </source>
</evidence>
<dbReference type="Proteomes" id="UP000003803">
    <property type="component" value="Unassembled WGS sequence"/>
</dbReference>
<feature type="transmembrane region" description="Helical" evidence="7">
    <location>
        <begin position="115"/>
        <end position="134"/>
    </location>
</feature>
<dbReference type="InterPro" id="IPR003370">
    <property type="entry name" value="Chromate_transpt"/>
</dbReference>
<dbReference type="Pfam" id="PF02417">
    <property type="entry name" value="Chromate_transp"/>
    <property type="match status" value="1"/>
</dbReference>
<organism evidence="8 9">
    <name type="scientific">Anaerotruncus colihominis DSM 17241</name>
    <dbReference type="NCBI Taxonomy" id="445972"/>
    <lineage>
        <taxon>Bacteria</taxon>
        <taxon>Bacillati</taxon>
        <taxon>Bacillota</taxon>
        <taxon>Clostridia</taxon>
        <taxon>Eubacteriales</taxon>
        <taxon>Oscillospiraceae</taxon>
        <taxon>Anaerotruncus</taxon>
    </lineage>
</organism>
<evidence type="ECO:0000256" key="7">
    <source>
        <dbReference type="SAM" id="Phobius"/>
    </source>
</evidence>
<dbReference type="EMBL" id="ABGD02000003">
    <property type="protein sequence ID" value="EDS13093.1"/>
    <property type="molecule type" value="Genomic_DNA"/>
</dbReference>
<dbReference type="GO" id="GO:0005886">
    <property type="term" value="C:plasma membrane"/>
    <property type="evidence" value="ECO:0007669"/>
    <property type="project" value="UniProtKB-SubCell"/>
</dbReference>
<dbReference type="AlphaFoldDB" id="B0P5T6"/>